<reference evidence="8 9" key="1">
    <citation type="submission" date="2019-09" db="EMBL/GenBank/DDBJ databases">
        <title>Pimelobacter sp. isolated from Paulinella.</title>
        <authorList>
            <person name="Jeong S.E."/>
        </authorList>
    </citation>
    <scope>NUCLEOTIDE SEQUENCE [LARGE SCALE GENOMIC DNA]</scope>
    <source>
        <strain evidence="8 9">Pch-N</strain>
    </source>
</reference>
<keyword evidence="4 6" id="KW-0378">Hydrolase</keyword>
<dbReference type="InterPro" id="IPR022907">
    <property type="entry name" value="VapC_family"/>
</dbReference>
<dbReference type="AlphaFoldDB" id="A0A7J5DVW0"/>
<sequence length="132" mass="14362">MGAVTLLLDTHAFYRTVRSTTPVPDHVRTALDEAPRRFVSDVSAYEVALKVRLGRFPAATALRDRWTEALTTLPAIALPMATSHALLAGSLDWEHRDPFDRLLAAQAILEGLTLVTADAAFGAVPGLSVLRW</sequence>
<comment type="function">
    <text evidence="6">Toxic component of a toxin-antitoxin (TA) system. An RNase.</text>
</comment>
<keyword evidence="1 6" id="KW-1277">Toxin-antitoxin system</keyword>
<gene>
    <name evidence="6" type="primary">vapC</name>
    <name evidence="8" type="ORF">F9L07_20675</name>
</gene>
<dbReference type="InterPro" id="IPR029060">
    <property type="entry name" value="PIN-like_dom_sf"/>
</dbReference>
<feature type="binding site" evidence="6">
    <location>
        <position position="100"/>
    </location>
    <ligand>
        <name>Mg(2+)</name>
        <dbReference type="ChEBI" id="CHEBI:18420"/>
    </ligand>
</feature>
<dbReference type="EMBL" id="WBVM01000002">
    <property type="protein sequence ID" value="KAB2809443.1"/>
    <property type="molecule type" value="Genomic_DNA"/>
</dbReference>
<dbReference type="InterPro" id="IPR041705">
    <property type="entry name" value="PIN_Sll0205"/>
</dbReference>
<feature type="binding site" evidence="6">
    <location>
        <position position="9"/>
    </location>
    <ligand>
        <name>Mg(2+)</name>
        <dbReference type="ChEBI" id="CHEBI:18420"/>
    </ligand>
</feature>
<accession>A0A7J5DVW0</accession>
<dbReference type="InterPro" id="IPR052919">
    <property type="entry name" value="TA_system_RNase"/>
</dbReference>
<keyword evidence="3 6" id="KW-0479">Metal-binding</keyword>
<dbReference type="GO" id="GO:0090729">
    <property type="term" value="F:toxin activity"/>
    <property type="evidence" value="ECO:0007669"/>
    <property type="project" value="UniProtKB-KW"/>
</dbReference>
<keyword evidence="2 6" id="KW-0540">Nuclease</keyword>
<organism evidence="8 9">
    <name type="scientific">Nocardioides simplex</name>
    <name type="common">Arthrobacter simplex</name>
    <dbReference type="NCBI Taxonomy" id="2045"/>
    <lineage>
        <taxon>Bacteria</taxon>
        <taxon>Bacillati</taxon>
        <taxon>Actinomycetota</taxon>
        <taxon>Actinomycetes</taxon>
        <taxon>Propionibacteriales</taxon>
        <taxon>Nocardioidaceae</taxon>
        <taxon>Pimelobacter</taxon>
    </lineage>
</organism>
<evidence type="ECO:0000256" key="5">
    <source>
        <dbReference type="ARBA" id="ARBA00022842"/>
    </source>
</evidence>
<dbReference type="GO" id="GO:0016787">
    <property type="term" value="F:hydrolase activity"/>
    <property type="evidence" value="ECO:0007669"/>
    <property type="project" value="UniProtKB-KW"/>
</dbReference>
<dbReference type="SUPFAM" id="SSF88723">
    <property type="entry name" value="PIN domain-like"/>
    <property type="match status" value="1"/>
</dbReference>
<evidence type="ECO:0000256" key="1">
    <source>
        <dbReference type="ARBA" id="ARBA00022649"/>
    </source>
</evidence>
<name>A0A7J5DVW0_NOCSI</name>
<dbReference type="Gene3D" id="3.40.50.1010">
    <property type="entry name" value="5'-nuclease"/>
    <property type="match status" value="1"/>
</dbReference>
<dbReference type="Proteomes" id="UP000449906">
    <property type="component" value="Unassembled WGS sequence"/>
</dbReference>
<dbReference type="Pfam" id="PF01850">
    <property type="entry name" value="PIN"/>
    <property type="match status" value="1"/>
</dbReference>
<comment type="cofactor">
    <cofactor evidence="6">
        <name>Mg(2+)</name>
        <dbReference type="ChEBI" id="CHEBI:18420"/>
    </cofactor>
</comment>
<evidence type="ECO:0000313" key="8">
    <source>
        <dbReference type="EMBL" id="KAB2809443.1"/>
    </source>
</evidence>
<dbReference type="HAMAP" id="MF_00265">
    <property type="entry name" value="VapC_Nob1"/>
    <property type="match status" value="1"/>
</dbReference>
<keyword evidence="5 6" id="KW-0460">Magnesium</keyword>
<dbReference type="EC" id="3.1.-.-" evidence="6"/>
<dbReference type="PANTHER" id="PTHR36173">
    <property type="entry name" value="RIBONUCLEASE VAPC16-RELATED"/>
    <property type="match status" value="1"/>
</dbReference>
<dbReference type="PANTHER" id="PTHR36173:SF2">
    <property type="entry name" value="RIBONUCLEASE VAPC16"/>
    <property type="match status" value="1"/>
</dbReference>
<dbReference type="CDD" id="cd09872">
    <property type="entry name" value="PIN_Sll0205-like"/>
    <property type="match status" value="1"/>
</dbReference>
<evidence type="ECO:0000313" key="9">
    <source>
        <dbReference type="Proteomes" id="UP000449906"/>
    </source>
</evidence>
<evidence type="ECO:0000256" key="2">
    <source>
        <dbReference type="ARBA" id="ARBA00022722"/>
    </source>
</evidence>
<evidence type="ECO:0000256" key="3">
    <source>
        <dbReference type="ARBA" id="ARBA00022723"/>
    </source>
</evidence>
<keyword evidence="6" id="KW-0800">Toxin</keyword>
<dbReference type="GO" id="GO:0000287">
    <property type="term" value="F:magnesium ion binding"/>
    <property type="evidence" value="ECO:0007669"/>
    <property type="project" value="UniProtKB-UniRule"/>
</dbReference>
<proteinExistence type="inferred from homology"/>
<evidence type="ECO:0000256" key="4">
    <source>
        <dbReference type="ARBA" id="ARBA00022801"/>
    </source>
</evidence>
<comment type="caution">
    <text evidence="8">The sequence shown here is derived from an EMBL/GenBank/DDBJ whole genome shotgun (WGS) entry which is preliminary data.</text>
</comment>
<evidence type="ECO:0000256" key="6">
    <source>
        <dbReference type="HAMAP-Rule" id="MF_00265"/>
    </source>
</evidence>
<protein>
    <recommendedName>
        <fullName evidence="6">Ribonuclease VapC</fullName>
        <shortName evidence="6">RNase VapC</shortName>
        <ecNumber evidence="6">3.1.-.-</ecNumber>
    </recommendedName>
    <alternativeName>
        <fullName evidence="6">Toxin VapC</fullName>
    </alternativeName>
</protein>
<feature type="domain" description="PIN" evidence="7">
    <location>
        <begin position="7"/>
        <end position="125"/>
    </location>
</feature>
<dbReference type="InterPro" id="IPR002716">
    <property type="entry name" value="PIN_dom"/>
</dbReference>
<dbReference type="GO" id="GO:0004540">
    <property type="term" value="F:RNA nuclease activity"/>
    <property type="evidence" value="ECO:0007669"/>
    <property type="project" value="InterPro"/>
</dbReference>
<comment type="similarity">
    <text evidence="6">Belongs to the PINc/VapC protein family.</text>
</comment>
<evidence type="ECO:0000259" key="7">
    <source>
        <dbReference type="Pfam" id="PF01850"/>
    </source>
</evidence>